<accession>U2PSF8</accession>
<dbReference type="HOGENOM" id="CLU_3168288_0_0_9"/>
<sequence>MRYLFTYPVFFFLPLSKAMLFRKENVDFLNDKIKLMYLKYLAVHFFH</sequence>
<dbReference type="EMBL" id="AWVI01000011">
    <property type="protein sequence ID" value="ERK47031.1"/>
    <property type="molecule type" value="Genomic_DNA"/>
</dbReference>
<dbReference type="AlphaFoldDB" id="U2PSF8"/>
<name>U2PSF8_9FIRM</name>
<evidence type="ECO:0000313" key="2">
    <source>
        <dbReference type="Proteomes" id="UP000016658"/>
    </source>
</evidence>
<comment type="caution">
    <text evidence="1">The sequence shown here is derived from an EMBL/GenBank/DDBJ whole genome shotgun (WGS) entry which is preliminary data.</text>
</comment>
<protein>
    <submittedName>
        <fullName evidence="1">Uncharacterized protein</fullName>
    </submittedName>
</protein>
<organism evidence="1 2">
    <name type="scientific">Faecalitalea cylindroides ATCC 27803</name>
    <dbReference type="NCBI Taxonomy" id="649755"/>
    <lineage>
        <taxon>Bacteria</taxon>
        <taxon>Bacillati</taxon>
        <taxon>Bacillota</taxon>
        <taxon>Erysipelotrichia</taxon>
        <taxon>Erysipelotrichales</taxon>
        <taxon>Erysipelotrichaceae</taxon>
        <taxon>Faecalitalea</taxon>
    </lineage>
</organism>
<proteinExistence type="predicted"/>
<gene>
    <name evidence="1" type="ORF">HMPREF0367_00222</name>
</gene>
<reference evidence="1 2" key="1">
    <citation type="submission" date="2013-06" db="EMBL/GenBank/DDBJ databases">
        <authorList>
            <person name="Weinstock G."/>
            <person name="Sodergren E."/>
            <person name="Lobos E.A."/>
            <person name="Fulton L."/>
            <person name="Fulton R."/>
            <person name="Courtney L."/>
            <person name="Fronick C."/>
            <person name="O'Laughlin M."/>
            <person name="Godfrey J."/>
            <person name="Wilson R.M."/>
            <person name="Miner T."/>
            <person name="Farmer C."/>
            <person name="Delehaunty K."/>
            <person name="Cordes M."/>
            <person name="Minx P."/>
            <person name="Tomlinson C."/>
            <person name="Chen J."/>
            <person name="Wollam A."/>
            <person name="Pepin K.H."/>
            <person name="Bhonagiri V."/>
            <person name="Zhang X."/>
            <person name="Warren W."/>
            <person name="Mitreva M."/>
            <person name="Mardis E.R."/>
            <person name="Wilson R.K."/>
        </authorList>
    </citation>
    <scope>NUCLEOTIDE SEQUENCE [LARGE SCALE GENOMIC DNA]</scope>
    <source>
        <strain evidence="1 2">ATCC 27803</strain>
    </source>
</reference>
<dbReference type="Proteomes" id="UP000016658">
    <property type="component" value="Unassembled WGS sequence"/>
</dbReference>
<evidence type="ECO:0000313" key="1">
    <source>
        <dbReference type="EMBL" id="ERK47031.1"/>
    </source>
</evidence>